<evidence type="ECO:0000313" key="4">
    <source>
        <dbReference type="WBParaSite" id="ECPE_0001520701-mRNA-1"/>
    </source>
</evidence>
<dbReference type="GO" id="GO:0008670">
    <property type="term" value="F:2,4-dienoyl-CoA reductase (NADPH) activity"/>
    <property type="evidence" value="ECO:0007669"/>
    <property type="project" value="TreeGrafter"/>
</dbReference>
<dbReference type="OrthoDB" id="1888931at2759"/>
<dbReference type="WBParaSite" id="ECPE_0001520701-mRNA-1">
    <property type="protein sequence ID" value="ECPE_0001520701-mRNA-1"/>
    <property type="gene ID" value="ECPE_0001520701"/>
</dbReference>
<dbReference type="AlphaFoldDB" id="A0A183B7I2"/>
<dbReference type="InterPro" id="IPR002347">
    <property type="entry name" value="SDR_fam"/>
</dbReference>
<keyword evidence="3" id="KW-1185">Reference proteome</keyword>
<reference evidence="2 3" key="2">
    <citation type="submission" date="2018-11" db="EMBL/GenBank/DDBJ databases">
        <authorList>
            <consortium name="Pathogen Informatics"/>
        </authorList>
    </citation>
    <scope>NUCLEOTIDE SEQUENCE [LARGE SCALE GENOMIC DNA]</scope>
    <source>
        <strain evidence="2 3">Egypt</strain>
    </source>
</reference>
<name>A0A183B7I2_9TREM</name>
<organism evidence="4">
    <name type="scientific">Echinostoma caproni</name>
    <dbReference type="NCBI Taxonomy" id="27848"/>
    <lineage>
        <taxon>Eukaryota</taxon>
        <taxon>Metazoa</taxon>
        <taxon>Spiralia</taxon>
        <taxon>Lophotrochozoa</taxon>
        <taxon>Platyhelminthes</taxon>
        <taxon>Trematoda</taxon>
        <taxon>Digenea</taxon>
        <taxon>Plagiorchiida</taxon>
        <taxon>Echinostomata</taxon>
        <taxon>Echinostomatoidea</taxon>
        <taxon>Echinostomatidae</taxon>
        <taxon>Echinostoma</taxon>
    </lineage>
</organism>
<dbReference type="EMBL" id="UZAN01059739">
    <property type="protein sequence ID" value="VDP92440.1"/>
    <property type="molecule type" value="Genomic_DNA"/>
</dbReference>
<evidence type="ECO:0000256" key="1">
    <source>
        <dbReference type="ARBA" id="ARBA00023002"/>
    </source>
</evidence>
<dbReference type="GO" id="GO:0006635">
    <property type="term" value="P:fatty acid beta-oxidation"/>
    <property type="evidence" value="ECO:0007669"/>
    <property type="project" value="TreeGrafter"/>
</dbReference>
<dbReference type="Gene3D" id="3.40.50.720">
    <property type="entry name" value="NAD(P)-binding Rossmann-like Domain"/>
    <property type="match status" value="1"/>
</dbReference>
<dbReference type="PANTHER" id="PTHR43658">
    <property type="entry name" value="SHORT-CHAIN DEHYDROGENASE/REDUCTASE"/>
    <property type="match status" value="1"/>
</dbReference>
<dbReference type="GO" id="GO:0005739">
    <property type="term" value="C:mitochondrion"/>
    <property type="evidence" value="ECO:0007669"/>
    <property type="project" value="TreeGrafter"/>
</dbReference>
<dbReference type="SUPFAM" id="SSF51735">
    <property type="entry name" value="NAD(P)-binding Rossmann-fold domains"/>
    <property type="match status" value="1"/>
</dbReference>
<keyword evidence="1" id="KW-0560">Oxidoreductase</keyword>
<reference evidence="4" key="1">
    <citation type="submission" date="2016-06" db="UniProtKB">
        <authorList>
            <consortium name="WormBaseParasite"/>
        </authorList>
    </citation>
    <scope>IDENTIFICATION</scope>
</reference>
<sequence>MRSLWSCGTRYWKLSRLTPSGASVSETFSTTAGDKYDAFQPKSSQMLPPGTFANRTAFITGSGTGLGKSIAHSLARLGSNVFLVGREEGLKLTSDELADNTKSTAIAYANADIRDAKTIRDALNACRVRFGLPDLIVNNVADNFLCPSERLSTNAFSSVIDFVLKGTGLVTLEVAKALITARRTPDIGYSFSHFDEKTPPPRECSA</sequence>
<dbReference type="Pfam" id="PF00106">
    <property type="entry name" value="adh_short"/>
    <property type="match status" value="1"/>
</dbReference>
<gene>
    <name evidence="2" type="ORF">ECPE_LOCUS15168</name>
</gene>
<dbReference type="PANTHER" id="PTHR43658:SF8">
    <property type="entry name" value="17-BETA-HYDROXYSTEROID DEHYDROGENASE 14-RELATED"/>
    <property type="match status" value="1"/>
</dbReference>
<evidence type="ECO:0000313" key="2">
    <source>
        <dbReference type="EMBL" id="VDP92440.1"/>
    </source>
</evidence>
<dbReference type="InterPro" id="IPR036291">
    <property type="entry name" value="NAD(P)-bd_dom_sf"/>
</dbReference>
<proteinExistence type="predicted"/>
<dbReference type="Proteomes" id="UP000272942">
    <property type="component" value="Unassembled WGS sequence"/>
</dbReference>
<evidence type="ECO:0000313" key="3">
    <source>
        <dbReference type="Proteomes" id="UP000272942"/>
    </source>
</evidence>
<protein>
    <submittedName>
        <fullName evidence="4">NAD(P)-binding protein</fullName>
    </submittedName>
</protein>
<accession>A0A183B7I2</accession>